<evidence type="ECO:0000313" key="3">
    <source>
        <dbReference type="Proteomes" id="UP000270834"/>
    </source>
</evidence>
<feature type="compositionally biased region" description="Low complexity" evidence="1">
    <location>
        <begin position="251"/>
        <end position="272"/>
    </location>
</feature>
<feature type="region of interest" description="Disordered" evidence="1">
    <location>
        <begin position="68"/>
        <end position="91"/>
    </location>
</feature>
<feature type="region of interest" description="Disordered" evidence="1">
    <location>
        <begin position="234"/>
        <end position="272"/>
    </location>
</feature>
<name>A0A3M5DX25_PSEAI</name>
<gene>
    <name evidence="2" type="ORF">ALP65_01530</name>
</gene>
<dbReference type="AlphaFoldDB" id="A0A3M5DX25"/>
<evidence type="ECO:0000256" key="1">
    <source>
        <dbReference type="SAM" id="MobiDB-lite"/>
    </source>
</evidence>
<feature type="non-terminal residue" evidence="2">
    <location>
        <position position="418"/>
    </location>
</feature>
<organism evidence="2 3">
    <name type="scientific">Pseudomonas aeruginosa</name>
    <dbReference type="NCBI Taxonomy" id="287"/>
    <lineage>
        <taxon>Bacteria</taxon>
        <taxon>Pseudomonadati</taxon>
        <taxon>Pseudomonadota</taxon>
        <taxon>Gammaproteobacteria</taxon>
        <taxon>Pseudomonadales</taxon>
        <taxon>Pseudomonadaceae</taxon>
        <taxon>Pseudomonas</taxon>
    </lineage>
</organism>
<feature type="compositionally biased region" description="Polar residues" evidence="1">
    <location>
        <begin position="73"/>
        <end position="91"/>
    </location>
</feature>
<dbReference type="EMBL" id="RBSQ01000681">
    <property type="protein sequence ID" value="RMS54091.1"/>
    <property type="molecule type" value="Genomic_DNA"/>
</dbReference>
<dbReference type="Proteomes" id="UP000270834">
    <property type="component" value="Unassembled WGS sequence"/>
</dbReference>
<protein>
    <submittedName>
        <fullName evidence="2">Uncharacterized protein</fullName>
    </submittedName>
</protein>
<evidence type="ECO:0000313" key="2">
    <source>
        <dbReference type="EMBL" id="RMS54091.1"/>
    </source>
</evidence>
<reference evidence="2 3" key="1">
    <citation type="submission" date="2018-08" db="EMBL/GenBank/DDBJ databases">
        <title>Recombination of ecologically and evolutionarily significant loci maintains genetic cohesion in the Pseudomonas syringae species complex.</title>
        <authorList>
            <person name="Dillon M."/>
            <person name="Thakur S."/>
            <person name="Almeida R.N.D."/>
            <person name="Weir B.S."/>
            <person name="Guttman D.S."/>
        </authorList>
    </citation>
    <scope>NUCLEOTIDE SEQUENCE [LARGE SCALE GENOMIC DNA]</scope>
    <source>
        <strain evidence="2 3">ICMP 7846</strain>
    </source>
</reference>
<accession>A0A3M5DX25</accession>
<sequence>MARPSPLPPLLPWRQKRRVRCGRSVSAMPGPWSRTWKRAQPCAVSTASSTRVPAAVWRRALSSRLRSAAMASTEGTSSGASDKPSASFSSNIRTSPWPASCMATRAASSALHCTPSSNDRLPSTRASSNSWSSVRCRRSAPSSAWARACSAAAPSVMRATCRWVLIAVSGLRSSWAASPVRRRSRSMAWAMRWNNWFWVSTSGFSSLGRAASSSGSSESAPRRVRASRIRLSGARPWPAPSQSRARLPSRATVTGTAAATTTERCSTSRSSRRSAVLTRRSPACTVKLRHSTPLISWSRKPLAVLSSARSGVAWLCARTSPRSELTWQAMPLGIPSCSALRRVVWPSAGCGCGNCWSRPATIRAEAARRWSKERIICPRRSQSIQAAASDQSRMKAEPRIRVRRRRRLMRRLRRRAPA</sequence>
<proteinExistence type="predicted"/>
<comment type="caution">
    <text evidence="2">The sequence shown here is derived from an EMBL/GenBank/DDBJ whole genome shotgun (WGS) entry which is preliminary data.</text>
</comment>